<dbReference type="InterPro" id="IPR024462">
    <property type="entry name" value="GH116_N"/>
</dbReference>
<comment type="caution">
    <text evidence="2">The sequence shown here is derived from an EMBL/GenBank/DDBJ whole genome shotgun (WGS) entry which is preliminary data.</text>
</comment>
<feature type="domain" description="Glycosyl-hydrolase family 116 N-terminal" evidence="1">
    <location>
        <begin position="4"/>
        <end position="89"/>
    </location>
</feature>
<evidence type="ECO:0000259" key="1">
    <source>
        <dbReference type="Pfam" id="PF12215"/>
    </source>
</evidence>
<reference evidence="2" key="1">
    <citation type="journal article" date="2020" name="mSystems">
        <title>Genome- and Community-Level Interaction Insights into Carbon Utilization and Element Cycling Functions of Hydrothermarchaeota in Hydrothermal Sediment.</title>
        <authorList>
            <person name="Zhou Z."/>
            <person name="Liu Y."/>
            <person name="Xu W."/>
            <person name="Pan J."/>
            <person name="Luo Z.H."/>
            <person name="Li M."/>
        </authorList>
    </citation>
    <scope>NUCLEOTIDE SEQUENCE [LARGE SCALE GENOMIC DNA]</scope>
    <source>
        <strain evidence="2">SpSt-125</strain>
    </source>
</reference>
<name>A0A7J2U1Y1_9CREN</name>
<dbReference type="EMBL" id="DSEU01000030">
    <property type="protein sequence ID" value="HEM66794.1"/>
    <property type="molecule type" value="Genomic_DNA"/>
</dbReference>
<proteinExistence type="predicted"/>
<dbReference type="Pfam" id="PF12215">
    <property type="entry name" value="Glyco_hydr_116N"/>
    <property type="match status" value="1"/>
</dbReference>
<protein>
    <recommendedName>
        <fullName evidence="1">Glycosyl-hydrolase family 116 N-terminal domain-containing protein</fullName>
    </recommendedName>
</protein>
<accession>A0A7J2U1Y1</accession>
<gene>
    <name evidence="2" type="ORF">ENO26_04395</name>
</gene>
<organism evidence="2">
    <name type="scientific">Ignisphaera aggregans</name>
    <dbReference type="NCBI Taxonomy" id="334771"/>
    <lineage>
        <taxon>Archaea</taxon>
        <taxon>Thermoproteota</taxon>
        <taxon>Thermoprotei</taxon>
        <taxon>Desulfurococcales</taxon>
        <taxon>Desulfurococcaceae</taxon>
        <taxon>Ignisphaera</taxon>
    </lineage>
</organism>
<dbReference type="AlphaFoldDB" id="A0A7J2U1Y1"/>
<evidence type="ECO:0000313" key="2">
    <source>
        <dbReference type="EMBL" id="HEM66794.1"/>
    </source>
</evidence>
<sequence length="103" mass="12146">MSSGIPLGDIGCGTVEIRGDGRFYEWHIFNNGRWALRKEDRNREYMKVTDLYFVARVRDGDRVVVRFLQAAKGYRQLEEDDMPWKSPTQEICCYQMIQGLYTQ</sequence>